<reference evidence="4 5" key="1">
    <citation type="submission" date="2024-05" db="EMBL/GenBank/DDBJ databases">
        <authorList>
            <consortium name="Candidatus Magnetaquicoccaceae bacterium FCR-1 genome sequencing consortium"/>
            <person name="Shimoshige H."/>
            <person name="Shimamura S."/>
            <person name="Taoka A."/>
            <person name="Kobayashi H."/>
            <person name="Maekawa T."/>
        </authorList>
    </citation>
    <scope>NUCLEOTIDE SEQUENCE [LARGE SCALE GENOMIC DNA]</scope>
    <source>
        <strain evidence="4 5">FCR-1</strain>
    </source>
</reference>
<reference evidence="4 5" key="2">
    <citation type="submission" date="2024-09" db="EMBL/GenBank/DDBJ databases">
        <title>Draft genome sequence of Candidatus Magnetaquicoccaceae bacterium FCR-1.</title>
        <authorList>
            <person name="Shimoshige H."/>
            <person name="Shimamura S."/>
            <person name="Taoka A."/>
            <person name="Kobayashi H."/>
            <person name="Maekawa T."/>
        </authorList>
    </citation>
    <scope>NUCLEOTIDE SEQUENCE [LARGE SCALE GENOMIC DNA]</scope>
    <source>
        <strain evidence="4 5">FCR-1</strain>
    </source>
</reference>
<evidence type="ECO:0000313" key="5">
    <source>
        <dbReference type="Proteomes" id="UP001628193"/>
    </source>
</evidence>
<keyword evidence="2" id="KW-0472">Membrane</keyword>
<evidence type="ECO:0000259" key="3">
    <source>
        <dbReference type="Pfam" id="PF09835"/>
    </source>
</evidence>
<keyword evidence="2" id="KW-0812">Transmembrane</keyword>
<protein>
    <recommendedName>
        <fullName evidence="3">DUF2062 domain-containing protein</fullName>
    </recommendedName>
</protein>
<feature type="transmembrane region" description="Helical" evidence="2">
    <location>
        <begin position="166"/>
        <end position="190"/>
    </location>
</feature>
<dbReference type="Pfam" id="PF09835">
    <property type="entry name" value="DUF2062"/>
    <property type="match status" value="1"/>
</dbReference>
<dbReference type="RefSeq" id="WP_420904945.1">
    <property type="nucleotide sequence ID" value="NZ_BAAFGK010000004.1"/>
</dbReference>
<dbReference type="InterPro" id="IPR018639">
    <property type="entry name" value="DUF2062"/>
</dbReference>
<organism evidence="4 5">
    <name type="scientific">Candidatus Magnetaquiglobus chichijimensis</name>
    <dbReference type="NCBI Taxonomy" id="3141448"/>
    <lineage>
        <taxon>Bacteria</taxon>
        <taxon>Pseudomonadati</taxon>
        <taxon>Pseudomonadota</taxon>
        <taxon>Magnetococcia</taxon>
        <taxon>Magnetococcales</taxon>
        <taxon>Candidatus Magnetaquicoccaceae</taxon>
        <taxon>Candidatus Magnetaquiglobus</taxon>
    </lineage>
</organism>
<evidence type="ECO:0000313" key="4">
    <source>
        <dbReference type="EMBL" id="GAB0057246.1"/>
    </source>
</evidence>
<keyword evidence="2" id="KW-1133">Transmembrane helix</keyword>
<feature type="domain" description="DUF2062" evidence="3">
    <location>
        <begin position="43"/>
        <end position="201"/>
    </location>
</feature>
<proteinExistence type="predicted"/>
<feature type="transmembrane region" description="Helical" evidence="2">
    <location>
        <begin position="63"/>
        <end position="84"/>
    </location>
</feature>
<evidence type="ECO:0000256" key="2">
    <source>
        <dbReference type="SAM" id="Phobius"/>
    </source>
</evidence>
<comment type="caution">
    <text evidence="4">The sequence shown here is derived from an EMBL/GenBank/DDBJ whole genome shotgun (WGS) entry which is preliminary data.</text>
</comment>
<sequence>MSFDPPNTPPVNTEALKPAADKPTGWRRRWAILRVIARRQLITPILRGNHDPTFYARASAVGFFFNFTPTVGAQIPLLVAIWTLTRALVPRWNFHLGVACAWTLLTSVPTAPPMYYAFYLTGQLMLGRWEMPAGFDLFTNALHGMHGGSDWLESLWVELTQLWDLFGMPLFIGSLPWGFGTGWLAYIWTVRMINRHRARRHAATRRSPEALPDS</sequence>
<keyword evidence="5" id="KW-1185">Reference proteome</keyword>
<evidence type="ECO:0000256" key="1">
    <source>
        <dbReference type="SAM" id="MobiDB-lite"/>
    </source>
</evidence>
<feature type="transmembrane region" description="Helical" evidence="2">
    <location>
        <begin position="96"/>
        <end position="118"/>
    </location>
</feature>
<dbReference type="Proteomes" id="UP001628193">
    <property type="component" value="Unassembled WGS sequence"/>
</dbReference>
<gene>
    <name evidence="4" type="ORF">SIID45300_01570</name>
</gene>
<dbReference type="EMBL" id="BAAFGK010000004">
    <property type="protein sequence ID" value="GAB0057246.1"/>
    <property type="molecule type" value="Genomic_DNA"/>
</dbReference>
<accession>A0ABQ0C8P7</accession>
<feature type="region of interest" description="Disordered" evidence="1">
    <location>
        <begin position="1"/>
        <end position="20"/>
    </location>
</feature>
<name>A0ABQ0C8P7_9PROT</name>